<reference evidence="4" key="3">
    <citation type="submission" date="2025-04" db="UniProtKB">
        <authorList>
            <consortium name="RefSeq"/>
        </authorList>
    </citation>
    <scope>IDENTIFICATION</scope>
    <source>
        <strain evidence="4">CBS 304.34</strain>
    </source>
</reference>
<reference evidence="4" key="2">
    <citation type="submission" date="2020-04" db="EMBL/GenBank/DDBJ databases">
        <authorList>
            <consortium name="NCBI Genome Project"/>
        </authorList>
    </citation>
    <scope>NUCLEOTIDE SEQUENCE</scope>
    <source>
        <strain evidence="4">CBS 304.34</strain>
    </source>
</reference>
<organism evidence="2">
    <name type="scientific">Mytilinidion resinicola</name>
    <dbReference type="NCBI Taxonomy" id="574789"/>
    <lineage>
        <taxon>Eukaryota</taxon>
        <taxon>Fungi</taxon>
        <taxon>Dikarya</taxon>
        <taxon>Ascomycota</taxon>
        <taxon>Pezizomycotina</taxon>
        <taxon>Dothideomycetes</taxon>
        <taxon>Pleosporomycetidae</taxon>
        <taxon>Mytilinidiales</taxon>
        <taxon>Mytilinidiaceae</taxon>
        <taxon>Mytilinidion</taxon>
    </lineage>
</organism>
<keyword evidence="3" id="KW-1185">Reference proteome</keyword>
<evidence type="ECO:0000256" key="1">
    <source>
        <dbReference type="SAM" id="MobiDB-lite"/>
    </source>
</evidence>
<feature type="compositionally biased region" description="Polar residues" evidence="1">
    <location>
        <begin position="72"/>
        <end position="84"/>
    </location>
</feature>
<evidence type="ECO:0000313" key="4">
    <source>
        <dbReference type="RefSeq" id="XP_033574298.1"/>
    </source>
</evidence>
<gene>
    <name evidence="2 4" type="ORF">BDZ99DRAFT_78979</name>
</gene>
<proteinExistence type="predicted"/>
<dbReference type="Proteomes" id="UP000504636">
    <property type="component" value="Unplaced"/>
</dbReference>
<protein>
    <submittedName>
        <fullName evidence="2 4">Uncharacterized protein</fullName>
    </submittedName>
</protein>
<dbReference type="GeneID" id="54469792"/>
<reference evidence="2 4" key="1">
    <citation type="journal article" date="2020" name="Stud. Mycol.">
        <title>101 Dothideomycetes genomes: a test case for predicting lifestyles and emergence of pathogens.</title>
        <authorList>
            <person name="Haridas S."/>
            <person name="Albert R."/>
            <person name="Binder M."/>
            <person name="Bloem J."/>
            <person name="Labutti K."/>
            <person name="Salamov A."/>
            <person name="Andreopoulos B."/>
            <person name="Baker S."/>
            <person name="Barry K."/>
            <person name="Bills G."/>
            <person name="Bluhm B."/>
            <person name="Cannon C."/>
            <person name="Castanera R."/>
            <person name="Culley D."/>
            <person name="Daum C."/>
            <person name="Ezra D."/>
            <person name="Gonzalez J."/>
            <person name="Henrissat B."/>
            <person name="Kuo A."/>
            <person name="Liang C."/>
            <person name="Lipzen A."/>
            <person name="Lutzoni F."/>
            <person name="Magnuson J."/>
            <person name="Mondo S."/>
            <person name="Nolan M."/>
            <person name="Ohm R."/>
            <person name="Pangilinan J."/>
            <person name="Park H.-J."/>
            <person name="Ramirez L."/>
            <person name="Alfaro M."/>
            <person name="Sun H."/>
            <person name="Tritt A."/>
            <person name="Yoshinaga Y."/>
            <person name="Zwiers L.-H."/>
            <person name="Turgeon B."/>
            <person name="Goodwin S."/>
            <person name="Spatafora J."/>
            <person name="Crous P."/>
            <person name="Grigoriev I."/>
        </authorList>
    </citation>
    <scope>NUCLEOTIDE SEQUENCE</scope>
    <source>
        <strain evidence="2 4">CBS 304.34</strain>
    </source>
</reference>
<dbReference type="RefSeq" id="XP_033574298.1">
    <property type="nucleotide sequence ID" value="XM_033728899.1"/>
</dbReference>
<sequence length="192" mass="21679">MPTCQVLPPKAVPRNPLEHPPLARYCLQNLPHLSPFLSVLNTRLFDTLYTYRSESTYMHNFRHLTPSIIIDTNPTMEANPTTDAKPTPGKSIPFDLDTTAITNLATEFFKPEKLTPLLQKYTTATTDLATKYLKPEKLTPLVQEHKSPSLPNISPSHTALTNLITTHRRNHRRRPLANPLLAIRPPPPHSLT</sequence>
<dbReference type="OrthoDB" id="3940760at2759"/>
<accession>A0A6A6YH54</accession>
<name>A0A6A6YH54_9PEZI</name>
<dbReference type="AlphaFoldDB" id="A0A6A6YH54"/>
<evidence type="ECO:0000313" key="3">
    <source>
        <dbReference type="Proteomes" id="UP000504636"/>
    </source>
</evidence>
<feature type="region of interest" description="Disordered" evidence="1">
    <location>
        <begin position="72"/>
        <end position="91"/>
    </location>
</feature>
<evidence type="ECO:0000313" key="2">
    <source>
        <dbReference type="EMBL" id="KAF2807334.1"/>
    </source>
</evidence>
<dbReference type="EMBL" id="MU003705">
    <property type="protein sequence ID" value="KAF2807334.1"/>
    <property type="molecule type" value="Genomic_DNA"/>
</dbReference>
<feature type="region of interest" description="Disordered" evidence="1">
    <location>
        <begin position="167"/>
        <end position="192"/>
    </location>
</feature>